<dbReference type="SUPFAM" id="SSF53448">
    <property type="entry name" value="Nucleotide-diphospho-sugar transferases"/>
    <property type="match status" value="1"/>
</dbReference>
<feature type="domain" description="Glycosyltransferase 2-like" evidence="1">
    <location>
        <begin position="9"/>
        <end position="108"/>
    </location>
</feature>
<proteinExistence type="predicted"/>
<gene>
    <name evidence="2" type="ORF">A2704_04575</name>
</gene>
<dbReference type="Proteomes" id="UP000176445">
    <property type="component" value="Unassembled WGS sequence"/>
</dbReference>
<protein>
    <recommendedName>
        <fullName evidence="1">Glycosyltransferase 2-like domain-containing protein</fullName>
    </recommendedName>
</protein>
<dbReference type="InterPro" id="IPR001173">
    <property type="entry name" value="Glyco_trans_2-like"/>
</dbReference>
<dbReference type="PANTHER" id="PTHR43630:SF2">
    <property type="entry name" value="GLYCOSYLTRANSFERASE"/>
    <property type="match status" value="1"/>
</dbReference>
<dbReference type="AlphaFoldDB" id="A0A1F6CQJ2"/>
<evidence type="ECO:0000313" key="3">
    <source>
        <dbReference type="Proteomes" id="UP000176445"/>
    </source>
</evidence>
<reference evidence="2 3" key="1">
    <citation type="journal article" date="2016" name="Nat. Commun.">
        <title>Thousands of microbial genomes shed light on interconnected biogeochemical processes in an aquifer system.</title>
        <authorList>
            <person name="Anantharaman K."/>
            <person name="Brown C.T."/>
            <person name="Hug L.A."/>
            <person name="Sharon I."/>
            <person name="Castelle C.J."/>
            <person name="Probst A.J."/>
            <person name="Thomas B.C."/>
            <person name="Singh A."/>
            <person name="Wilkins M.J."/>
            <person name="Karaoz U."/>
            <person name="Brodie E.L."/>
            <person name="Williams K.H."/>
            <person name="Hubbard S.S."/>
            <person name="Banfield J.F."/>
        </authorList>
    </citation>
    <scope>NUCLEOTIDE SEQUENCE [LARGE SCALE GENOMIC DNA]</scope>
</reference>
<dbReference type="Pfam" id="PF00535">
    <property type="entry name" value="Glycos_transf_2"/>
    <property type="match status" value="1"/>
</dbReference>
<sequence length="277" mass="31364">MKIPATAYVLTLNSAATLPACLESLRDFDDILVLDGNSTDGTREIAERAGARVIPQGDDPTPNRRIENFTEVRERAFEAARHDWIFQLDSDEVALTEVVESVREIVSGDDRMTTARFRRLAVVNGRIVRYAYFYPEWCLRLVHRGSGIAWNRNRAVHERLMLPPDVRVIDRSGEILQSWPSLSECRAKDRRYLTLATRPLMAGDVRIGKITRAAAVNVAKGFYVAEKIAAIHLARKPDTLPLAYHLRFPAYHFSFAARLAMLAARRLTTHYSLSTID</sequence>
<dbReference type="EMBL" id="MFKW01000028">
    <property type="protein sequence ID" value="OGG51446.1"/>
    <property type="molecule type" value="Genomic_DNA"/>
</dbReference>
<comment type="caution">
    <text evidence="2">The sequence shown here is derived from an EMBL/GenBank/DDBJ whole genome shotgun (WGS) entry which is preliminary data.</text>
</comment>
<dbReference type="CDD" id="cd02511">
    <property type="entry name" value="Beta4Glucosyltransferase"/>
    <property type="match status" value="1"/>
</dbReference>
<accession>A0A1F6CQJ2</accession>
<dbReference type="InterPro" id="IPR029044">
    <property type="entry name" value="Nucleotide-diphossugar_trans"/>
</dbReference>
<dbReference type="PANTHER" id="PTHR43630">
    <property type="entry name" value="POLY-BETA-1,6-N-ACETYL-D-GLUCOSAMINE SYNTHASE"/>
    <property type="match status" value="1"/>
</dbReference>
<organism evidence="2 3">
    <name type="scientific">Candidatus Kaiserbacteria bacterium RIFCSPHIGHO2_01_FULL_54_36b</name>
    <dbReference type="NCBI Taxonomy" id="1798483"/>
    <lineage>
        <taxon>Bacteria</taxon>
        <taxon>Candidatus Kaiseribacteriota</taxon>
    </lineage>
</organism>
<name>A0A1F6CQJ2_9BACT</name>
<evidence type="ECO:0000259" key="1">
    <source>
        <dbReference type="Pfam" id="PF00535"/>
    </source>
</evidence>
<evidence type="ECO:0000313" key="2">
    <source>
        <dbReference type="EMBL" id="OGG51446.1"/>
    </source>
</evidence>
<dbReference type="Gene3D" id="3.90.550.10">
    <property type="entry name" value="Spore Coat Polysaccharide Biosynthesis Protein SpsA, Chain A"/>
    <property type="match status" value="1"/>
</dbReference>